<dbReference type="RefSeq" id="WP_163666461.1">
    <property type="nucleotide sequence ID" value="NZ_QZCE01000002.1"/>
</dbReference>
<dbReference type="PANTHER" id="PTHR48267:SF1">
    <property type="entry name" value="BILIRUBIN OXIDASE"/>
    <property type="match status" value="1"/>
</dbReference>
<dbReference type="GO" id="GO:0016491">
    <property type="term" value="F:oxidoreductase activity"/>
    <property type="evidence" value="ECO:0007669"/>
    <property type="project" value="InterPro"/>
</dbReference>
<reference evidence="4 5" key="1">
    <citation type="journal article" date="2020" name="Microb. Ecol.">
        <title>Ecogenomics of the Marine Benthic Filamentous Cyanobacterium Adonisia.</title>
        <authorList>
            <person name="Walter J.M."/>
            <person name="Coutinho F.H."/>
            <person name="Leomil L."/>
            <person name="Hargreaves P.I."/>
            <person name="Campeao M.E."/>
            <person name="Vieira V.V."/>
            <person name="Silva B.S."/>
            <person name="Fistarol G.O."/>
            <person name="Salomon P.S."/>
            <person name="Sawabe T."/>
            <person name="Mino S."/>
            <person name="Hosokawa M."/>
            <person name="Miyashita H."/>
            <person name="Maruyama F."/>
            <person name="van Verk M.C."/>
            <person name="Dutilh B.E."/>
            <person name="Thompson C.C."/>
            <person name="Thompson F.L."/>
        </authorList>
    </citation>
    <scope>NUCLEOTIDE SEQUENCE [LARGE SCALE GENOMIC DNA]</scope>
    <source>
        <strain evidence="4 5">CCMR0082</strain>
    </source>
</reference>
<dbReference type="Proteomes" id="UP000473574">
    <property type="component" value="Unassembled WGS sequence"/>
</dbReference>
<dbReference type="Gene3D" id="2.60.40.420">
    <property type="entry name" value="Cupredoxins - blue copper proteins"/>
    <property type="match status" value="3"/>
</dbReference>
<dbReference type="EMBL" id="QZCE01000002">
    <property type="protein sequence ID" value="NEZ65405.1"/>
    <property type="molecule type" value="Genomic_DNA"/>
</dbReference>
<dbReference type="SUPFAM" id="SSF49503">
    <property type="entry name" value="Cupredoxins"/>
    <property type="match status" value="3"/>
</dbReference>
<accession>A0A6M0SA86</accession>
<organism evidence="4 5">
    <name type="scientific">Adonisia turfae CCMR0082</name>
    <dbReference type="NCBI Taxonomy" id="2304604"/>
    <lineage>
        <taxon>Bacteria</taxon>
        <taxon>Bacillati</taxon>
        <taxon>Cyanobacteriota</taxon>
        <taxon>Adonisia</taxon>
        <taxon>Adonisia turfae</taxon>
    </lineage>
</organism>
<comment type="similarity">
    <text evidence="1">Belongs to the multicopper oxidase family.</text>
</comment>
<dbReference type="InterPro" id="IPR011706">
    <property type="entry name" value="Cu-oxidase_C"/>
</dbReference>
<feature type="domain" description="Plastocyanin-like" evidence="3">
    <location>
        <begin position="85"/>
        <end position="204"/>
    </location>
</feature>
<evidence type="ECO:0000313" key="4">
    <source>
        <dbReference type="EMBL" id="NEZ65405.1"/>
    </source>
</evidence>
<gene>
    <name evidence="4" type="ORF">D0962_21970</name>
</gene>
<dbReference type="Pfam" id="PF07732">
    <property type="entry name" value="Cu-oxidase_3"/>
    <property type="match status" value="1"/>
</dbReference>
<dbReference type="AlphaFoldDB" id="A0A6M0SA86"/>
<dbReference type="PANTHER" id="PTHR48267">
    <property type="entry name" value="CUPREDOXIN SUPERFAMILY PROTEIN"/>
    <property type="match status" value="1"/>
</dbReference>
<dbReference type="GO" id="GO:0005507">
    <property type="term" value="F:copper ion binding"/>
    <property type="evidence" value="ECO:0007669"/>
    <property type="project" value="InterPro"/>
</dbReference>
<dbReference type="InterPro" id="IPR045087">
    <property type="entry name" value="Cu-oxidase_fam"/>
</dbReference>
<sequence>MDFTRRDALRLGLLGAGSLFAWGRGGYALAAAGDCVPHGMGEPPGPFITPRFSPDLPLFDRPFEPMQVLPSKSVTSGLDGYTITMQKSQVEILPGKPTTMWTYNGQVPGPLIRQRQDTGSVVRFVNQLGNDDQGRGISTVIHLHGVASLPQYDGYAEDIIPTQHYKDYYYPNDRAATFWYHDHVIEHTARNVYMGLAGMYIVEYDAQDFCNPDDQQLLPQGDYDIPLIIQDKRLTPEGELVFNDRAHRGIYDDVVLVNGVPWPRLTVKNRKYRFRVLNGGPSRTLSLEARVKHSDGSLEPVMLQVIASDSGLLSAPVTTDNLRVGVAERYEFVIDFADYAGKEVLLVNPIFFGNIDGNLRSTQIMCFQVSGGAQDNPPLPERLTTLTPMATLLSEVKAERNFRFDRAGRWLINGKAWDPHRVDAFVDPCATEIWRFTATGGWVHPIHIHLGHFRLLSRSRTPVAPYEQGQKDTFFVNDFETVEMIGRFGPHEGKYMIHCHNLVHEDHDMMTQFQVGSNGCEPCAEPAKPLPAPANFDAPQCVPPPECVVEMDNGGAATCG</sequence>
<dbReference type="InterPro" id="IPR008972">
    <property type="entry name" value="Cupredoxin"/>
</dbReference>
<dbReference type="InterPro" id="IPR011707">
    <property type="entry name" value="Cu-oxidase-like_N"/>
</dbReference>
<protein>
    <submittedName>
        <fullName evidence="4">Multicopper oxidase family protein</fullName>
    </submittedName>
</protein>
<evidence type="ECO:0000313" key="5">
    <source>
        <dbReference type="Proteomes" id="UP000473574"/>
    </source>
</evidence>
<evidence type="ECO:0000259" key="3">
    <source>
        <dbReference type="Pfam" id="PF07732"/>
    </source>
</evidence>
<evidence type="ECO:0000259" key="2">
    <source>
        <dbReference type="Pfam" id="PF07731"/>
    </source>
</evidence>
<feature type="domain" description="Plastocyanin-like" evidence="2">
    <location>
        <begin position="404"/>
        <end position="516"/>
    </location>
</feature>
<proteinExistence type="inferred from homology"/>
<dbReference type="Pfam" id="PF07731">
    <property type="entry name" value="Cu-oxidase_2"/>
    <property type="match status" value="1"/>
</dbReference>
<comment type="caution">
    <text evidence="4">The sequence shown here is derived from an EMBL/GenBank/DDBJ whole genome shotgun (WGS) entry which is preliminary data.</text>
</comment>
<name>A0A6M0SA86_9CYAN</name>
<evidence type="ECO:0000256" key="1">
    <source>
        <dbReference type="ARBA" id="ARBA00010609"/>
    </source>
</evidence>